<evidence type="ECO:0000313" key="10">
    <source>
        <dbReference type="Proteomes" id="UP000494165"/>
    </source>
</evidence>
<dbReference type="GO" id="GO:0016567">
    <property type="term" value="P:protein ubiquitination"/>
    <property type="evidence" value="ECO:0007669"/>
    <property type="project" value="TreeGrafter"/>
</dbReference>
<proteinExistence type="predicted"/>
<evidence type="ECO:0000256" key="3">
    <source>
        <dbReference type="ARBA" id="ARBA00022776"/>
    </source>
</evidence>
<dbReference type="AlphaFoldDB" id="A0A8S1DZD3"/>
<dbReference type="Pfam" id="PF13374">
    <property type="entry name" value="TPR_10"/>
    <property type="match status" value="1"/>
</dbReference>
<protein>
    <submittedName>
        <fullName evidence="9">Uncharacterized protein</fullName>
    </submittedName>
</protein>
<keyword evidence="3" id="KW-0498">Mitosis</keyword>
<dbReference type="GO" id="GO:0005737">
    <property type="term" value="C:cytoplasm"/>
    <property type="evidence" value="ECO:0007669"/>
    <property type="project" value="TreeGrafter"/>
</dbReference>
<keyword evidence="5 7" id="KW-0802">TPR repeat</keyword>
<feature type="repeat" description="TPR" evidence="7">
    <location>
        <begin position="483"/>
        <end position="516"/>
    </location>
</feature>
<evidence type="ECO:0000256" key="7">
    <source>
        <dbReference type="PROSITE-ProRule" id="PRU00339"/>
    </source>
</evidence>
<comment type="caution">
    <text evidence="9">The sequence shown here is derived from an EMBL/GenBank/DDBJ whole genome shotgun (WGS) entry which is preliminary data.</text>
</comment>
<evidence type="ECO:0000256" key="6">
    <source>
        <dbReference type="ARBA" id="ARBA00023306"/>
    </source>
</evidence>
<dbReference type="PANTHER" id="PTHR12558">
    <property type="entry name" value="CELL DIVISION CYCLE 16,23,27"/>
    <property type="match status" value="1"/>
</dbReference>
<name>A0A8S1DZD3_9INSE</name>
<keyword evidence="2" id="KW-0677">Repeat</keyword>
<dbReference type="PANTHER" id="PTHR12558:SF9">
    <property type="entry name" value="CELL DIVISION CYCLE PROTEIN 16 HOMOLOG"/>
    <property type="match status" value="1"/>
</dbReference>
<dbReference type="GO" id="GO:0045842">
    <property type="term" value="P:positive regulation of mitotic metaphase/anaphase transition"/>
    <property type="evidence" value="ECO:0007669"/>
    <property type="project" value="TreeGrafter"/>
</dbReference>
<sequence length="625" mass="71169">MSDSKYEKMKTPADFEDSISKELIQSYRNIVRSYYEKHLYKSAAFWADKIMCITNDPHDIYWNAQCLYHLKEFQRAANIITSRNLHKTIPQCQYVASKSLFEAKEYHDSLTILDSLEFDYTLAGKSILSDTTKTENTGMECVELHSAILLLKAQVLQANGNRVRASECYREALLTDIRCHEAFDSLVRLQMLTSVEEQELMDRLESQMSSQCSAEEANMLRLLYRGQLKKYDKPRKVPDASPDQSIDHNSTADVRYLESNDSRFQLSKSLDCKAWHSERLYYNCDYHRCLEVTNEILKLDPYHLGCLPVHIGCLVQFNKANDLFQLAHRLVKLYPEEAISWYAVGCYYFVIGKSDPARRYLSKATMIDQLFGPAWLAYGHSFASENEHDQAMAAYFRASQLMKGCHLPLLYVGLESGLTNNTELADKFFTQAREIAPCDPYVLHEMGVTSFLDDDFQNAKKCFESALAQIQESDSRRLEENWEPLFNNLAHVYRKLGKLPEALQLHQQALSLQPLNGSTYAAIGLVQMLMGRLLEAVESFHEALGLKPEDSFSTTMLGYAMDALTIDPVDGAGQPFEGEPAELPASLRCSHQMGSPSEPLMIPQQPTEDLSELSIEYEMQDASSP</sequence>
<feature type="repeat" description="TPR" evidence="7">
    <location>
        <begin position="517"/>
        <end position="550"/>
    </location>
</feature>
<keyword evidence="10" id="KW-1185">Reference proteome</keyword>
<dbReference type="PROSITE" id="PS50005">
    <property type="entry name" value="TPR"/>
    <property type="match status" value="2"/>
</dbReference>
<dbReference type="InterPro" id="IPR011990">
    <property type="entry name" value="TPR-like_helical_dom_sf"/>
</dbReference>
<dbReference type="SMART" id="SM00028">
    <property type="entry name" value="TPR"/>
    <property type="match status" value="6"/>
</dbReference>
<dbReference type="OrthoDB" id="10006270at2759"/>
<evidence type="ECO:0000256" key="5">
    <source>
        <dbReference type="ARBA" id="ARBA00022803"/>
    </source>
</evidence>
<dbReference type="GO" id="GO:0031145">
    <property type="term" value="P:anaphase-promoting complex-dependent catabolic process"/>
    <property type="evidence" value="ECO:0007669"/>
    <property type="project" value="TreeGrafter"/>
</dbReference>
<keyword evidence="1" id="KW-0132">Cell division</keyword>
<organism evidence="9 10">
    <name type="scientific">Cloeon dipterum</name>
    <dbReference type="NCBI Taxonomy" id="197152"/>
    <lineage>
        <taxon>Eukaryota</taxon>
        <taxon>Metazoa</taxon>
        <taxon>Ecdysozoa</taxon>
        <taxon>Arthropoda</taxon>
        <taxon>Hexapoda</taxon>
        <taxon>Insecta</taxon>
        <taxon>Pterygota</taxon>
        <taxon>Palaeoptera</taxon>
        <taxon>Ephemeroptera</taxon>
        <taxon>Pisciforma</taxon>
        <taxon>Baetidae</taxon>
        <taxon>Cloeon</taxon>
    </lineage>
</organism>
<dbReference type="InterPro" id="IPR019734">
    <property type="entry name" value="TPR_rpt"/>
</dbReference>
<keyword evidence="6" id="KW-0131">Cell cycle</keyword>
<dbReference type="GO" id="GO:0051301">
    <property type="term" value="P:cell division"/>
    <property type="evidence" value="ECO:0007669"/>
    <property type="project" value="UniProtKB-KW"/>
</dbReference>
<gene>
    <name evidence="9" type="ORF">CLODIP_2_CD10566</name>
</gene>
<dbReference type="Pfam" id="PF12895">
    <property type="entry name" value="ANAPC3"/>
    <property type="match status" value="1"/>
</dbReference>
<dbReference type="Gene3D" id="1.25.40.10">
    <property type="entry name" value="Tetratricopeptide repeat domain"/>
    <property type="match status" value="1"/>
</dbReference>
<dbReference type="Proteomes" id="UP000494165">
    <property type="component" value="Unassembled WGS sequence"/>
</dbReference>
<dbReference type="SUPFAM" id="SSF48452">
    <property type="entry name" value="TPR-like"/>
    <property type="match status" value="1"/>
</dbReference>
<evidence type="ECO:0000256" key="2">
    <source>
        <dbReference type="ARBA" id="ARBA00022737"/>
    </source>
</evidence>
<reference evidence="9 10" key="1">
    <citation type="submission" date="2020-04" db="EMBL/GenBank/DDBJ databases">
        <authorList>
            <person name="Alioto T."/>
            <person name="Alioto T."/>
            <person name="Gomez Garrido J."/>
        </authorList>
    </citation>
    <scope>NUCLEOTIDE SEQUENCE [LARGE SCALE GENOMIC DNA]</scope>
</reference>
<feature type="region of interest" description="Disordered" evidence="8">
    <location>
        <begin position="589"/>
        <end position="608"/>
    </location>
</feature>
<evidence type="ECO:0000313" key="9">
    <source>
        <dbReference type="EMBL" id="CAB3387720.1"/>
    </source>
</evidence>
<dbReference type="EMBL" id="CADEPI010000615">
    <property type="protein sequence ID" value="CAB3387720.1"/>
    <property type="molecule type" value="Genomic_DNA"/>
</dbReference>
<evidence type="ECO:0000256" key="1">
    <source>
        <dbReference type="ARBA" id="ARBA00022618"/>
    </source>
</evidence>
<evidence type="ECO:0000256" key="8">
    <source>
        <dbReference type="SAM" id="MobiDB-lite"/>
    </source>
</evidence>
<accession>A0A8S1DZD3</accession>
<evidence type="ECO:0000256" key="4">
    <source>
        <dbReference type="ARBA" id="ARBA00022786"/>
    </source>
</evidence>
<keyword evidence="4" id="KW-0833">Ubl conjugation pathway</keyword>
<dbReference type="Pfam" id="PF13181">
    <property type="entry name" value="TPR_8"/>
    <property type="match status" value="1"/>
</dbReference>
<dbReference type="GO" id="GO:0005680">
    <property type="term" value="C:anaphase-promoting complex"/>
    <property type="evidence" value="ECO:0007669"/>
    <property type="project" value="TreeGrafter"/>
</dbReference>